<dbReference type="InterPro" id="IPR028098">
    <property type="entry name" value="Glyco_trans_4-like_N"/>
</dbReference>
<proteinExistence type="predicted"/>
<reference evidence="4 5" key="1">
    <citation type="submission" date="2016-10" db="EMBL/GenBank/DDBJ databases">
        <authorList>
            <person name="de Groot N.N."/>
        </authorList>
    </citation>
    <scope>NUCLEOTIDE SEQUENCE [LARGE SCALE GENOMIC DNA]</scope>
    <source>
        <strain evidence="4 5">NP_1H</strain>
    </source>
</reference>
<dbReference type="CDD" id="cd03801">
    <property type="entry name" value="GT4_PimA-like"/>
    <property type="match status" value="1"/>
</dbReference>
<dbReference type="Pfam" id="PF13692">
    <property type="entry name" value="Glyco_trans_1_4"/>
    <property type="match status" value="1"/>
</dbReference>
<evidence type="ECO:0000259" key="3">
    <source>
        <dbReference type="Pfam" id="PF13439"/>
    </source>
</evidence>
<keyword evidence="1" id="KW-0328">Glycosyltransferase</keyword>
<dbReference type="PANTHER" id="PTHR12526:SF510">
    <property type="entry name" value="D-INOSITOL 3-PHOSPHATE GLYCOSYLTRANSFERASE"/>
    <property type="match status" value="1"/>
</dbReference>
<dbReference type="PANTHER" id="PTHR12526">
    <property type="entry name" value="GLYCOSYLTRANSFERASE"/>
    <property type="match status" value="1"/>
</dbReference>
<evidence type="ECO:0000313" key="5">
    <source>
        <dbReference type="Proteomes" id="UP000199258"/>
    </source>
</evidence>
<evidence type="ECO:0000256" key="2">
    <source>
        <dbReference type="ARBA" id="ARBA00022679"/>
    </source>
</evidence>
<dbReference type="OrthoDB" id="9790710at2"/>
<protein>
    <submittedName>
        <fullName evidence="4">Glycosyltransferase involved in cell wall bisynthesis</fullName>
    </submittedName>
</protein>
<name>A0A1G8FGT1_9MICC</name>
<keyword evidence="2 4" id="KW-0808">Transferase</keyword>
<dbReference type="AlphaFoldDB" id="A0A1G8FGT1"/>
<accession>A0A1G8FGT1</accession>
<feature type="domain" description="Glycosyltransferase subfamily 4-like N-terminal" evidence="3">
    <location>
        <begin position="20"/>
        <end position="188"/>
    </location>
</feature>
<dbReference type="STRING" id="335973.SAMN04488693_10353"/>
<sequence>MKRLAYLCIDPGVPVFGTKGASVHVQEIIRSWRNRGVEVKVYCTRAGTVVPTDLEDLPVVVVPVTGKDAEREASQASVAAELAQRVIEDGADAVYERYSLFSDALARVTAGLRVPGFLEVNAPLIDEQRTHRTLHDDAAAGRTLRVQVAAAARTVCVSDPVAGWVRERVDGRHHDRIRTVANGVNVRRIRPSAEAPGKPVVAFVGTLKPWHGVETLIEAQASGSRGWSLRIVGDGPQGPRLRALAAEVEADVEFTGSVPPESVPALLAGCSIAAAPYPDTKDAGDQYFSPLKIYEYCAAGLPVVASRVGQVPHIIDDGVTGLLVEPSDPFALAEAIDGLAAAPLARAAMSAAARRAAMQRHSWDTVLNRITEEVLP</sequence>
<dbReference type="Pfam" id="PF13439">
    <property type="entry name" value="Glyco_transf_4"/>
    <property type="match status" value="1"/>
</dbReference>
<dbReference type="EMBL" id="FNDT01000003">
    <property type="protein sequence ID" value="SDH81256.1"/>
    <property type="molecule type" value="Genomic_DNA"/>
</dbReference>
<dbReference type="RefSeq" id="WP_090584915.1">
    <property type="nucleotide sequence ID" value="NZ_FNDT01000003.1"/>
</dbReference>
<gene>
    <name evidence="4" type="ORF">SAMN04488693_10353</name>
</gene>
<dbReference type="SUPFAM" id="SSF53756">
    <property type="entry name" value="UDP-Glycosyltransferase/glycogen phosphorylase"/>
    <property type="match status" value="1"/>
</dbReference>
<organism evidence="4 5">
    <name type="scientific">Arthrobacter subterraneus</name>
    <dbReference type="NCBI Taxonomy" id="335973"/>
    <lineage>
        <taxon>Bacteria</taxon>
        <taxon>Bacillati</taxon>
        <taxon>Actinomycetota</taxon>
        <taxon>Actinomycetes</taxon>
        <taxon>Micrococcales</taxon>
        <taxon>Micrococcaceae</taxon>
        <taxon>Arthrobacter</taxon>
    </lineage>
</organism>
<dbReference type="GO" id="GO:0016757">
    <property type="term" value="F:glycosyltransferase activity"/>
    <property type="evidence" value="ECO:0007669"/>
    <property type="project" value="UniProtKB-KW"/>
</dbReference>
<evidence type="ECO:0000313" key="4">
    <source>
        <dbReference type="EMBL" id="SDH81256.1"/>
    </source>
</evidence>
<dbReference type="Proteomes" id="UP000199258">
    <property type="component" value="Unassembled WGS sequence"/>
</dbReference>
<dbReference type="Gene3D" id="3.40.50.2000">
    <property type="entry name" value="Glycogen Phosphorylase B"/>
    <property type="match status" value="2"/>
</dbReference>
<evidence type="ECO:0000256" key="1">
    <source>
        <dbReference type="ARBA" id="ARBA00022676"/>
    </source>
</evidence>
<keyword evidence="5" id="KW-1185">Reference proteome</keyword>